<evidence type="ECO:0000256" key="1">
    <source>
        <dbReference type="ARBA" id="ARBA00022500"/>
    </source>
</evidence>
<name>A0ABW5Q8J1_9BACI</name>
<dbReference type="EC" id="3.5.1.44" evidence="3"/>
<gene>
    <name evidence="3" type="primary">cheD</name>
    <name evidence="4" type="ORF">ACFSW4_05430</name>
</gene>
<reference evidence="5" key="1">
    <citation type="journal article" date="2019" name="Int. J. Syst. Evol. Microbiol.">
        <title>The Global Catalogue of Microorganisms (GCM) 10K type strain sequencing project: providing services to taxonomists for standard genome sequencing and annotation.</title>
        <authorList>
            <consortium name="The Broad Institute Genomics Platform"/>
            <consortium name="The Broad Institute Genome Sequencing Center for Infectious Disease"/>
            <person name="Wu L."/>
            <person name="Ma J."/>
        </authorList>
    </citation>
    <scope>NUCLEOTIDE SEQUENCE [LARGE SCALE GENOMIC DNA]</scope>
    <source>
        <strain evidence="5">TISTR 1571</strain>
    </source>
</reference>
<evidence type="ECO:0000256" key="3">
    <source>
        <dbReference type="HAMAP-Rule" id="MF_01440"/>
    </source>
</evidence>
<sequence length="164" mass="17752">MNQLQEQVKVGIADVAIAKSSQALITSGLGSCVGIILYDESLKIASMAHVMLPDSNMTRQSHFKKGKFADTGIDTCLNLLSEEGSQVFNMKAKMAGGAQMFKTTSSDKLNIGQKNVSAIEKKLSQLNIPIVAKDVGGHNGRSIEFDIETSQLKIRTVYQGVQYI</sequence>
<protein>
    <recommendedName>
        <fullName evidence="3">Probable chemoreceptor glutamine deamidase CheD</fullName>
        <ecNumber evidence="3">3.5.1.44</ecNumber>
    </recommendedName>
</protein>
<comment type="caution">
    <text evidence="4">The sequence shown here is derived from an EMBL/GenBank/DDBJ whole genome shotgun (WGS) entry which is preliminary data.</text>
</comment>
<dbReference type="Proteomes" id="UP001597452">
    <property type="component" value="Unassembled WGS sequence"/>
</dbReference>
<accession>A0ABW5Q8J1</accession>
<keyword evidence="1 3" id="KW-0145">Chemotaxis</keyword>
<comment type="catalytic activity">
    <reaction evidence="3">
        <text>L-glutaminyl-[protein] + H2O = L-glutamyl-[protein] + NH4(+)</text>
        <dbReference type="Rhea" id="RHEA:16441"/>
        <dbReference type="Rhea" id="RHEA-COMP:10207"/>
        <dbReference type="Rhea" id="RHEA-COMP:10208"/>
        <dbReference type="ChEBI" id="CHEBI:15377"/>
        <dbReference type="ChEBI" id="CHEBI:28938"/>
        <dbReference type="ChEBI" id="CHEBI:29973"/>
        <dbReference type="ChEBI" id="CHEBI:30011"/>
        <dbReference type="EC" id="3.5.1.44"/>
    </reaction>
</comment>
<organism evidence="4 5">
    <name type="scientific">Piscibacillus salipiscarius</name>
    <dbReference type="NCBI Taxonomy" id="299480"/>
    <lineage>
        <taxon>Bacteria</taxon>
        <taxon>Bacillati</taxon>
        <taxon>Bacillota</taxon>
        <taxon>Bacilli</taxon>
        <taxon>Bacillales</taxon>
        <taxon>Bacillaceae</taxon>
        <taxon>Piscibacillus</taxon>
    </lineage>
</organism>
<keyword evidence="5" id="KW-1185">Reference proteome</keyword>
<evidence type="ECO:0000313" key="4">
    <source>
        <dbReference type="EMBL" id="MFD2638297.1"/>
    </source>
</evidence>
<dbReference type="HAMAP" id="MF_01440">
    <property type="entry name" value="CheD"/>
    <property type="match status" value="1"/>
</dbReference>
<dbReference type="Gene3D" id="3.30.1330.200">
    <property type="match status" value="1"/>
</dbReference>
<dbReference type="InterPro" id="IPR038592">
    <property type="entry name" value="CheD-like_sf"/>
</dbReference>
<dbReference type="PANTHER" id="PTHR35147">
    <property type="entry name" value="CHEMORECEPTOR GLUTAMINE DEAMIDASE CHED-RELATED"/>
    <property type="match status" value="1"/>
</dbReference>
<comment type="function">
    <text evidence="3">Probably deamidates glutamine residues to glutamate on methyl-accepting chemotaxis receptors (MCPs), playing an important role in chemotaxis.</text>
</comment>
<dbReference type="SUPFAM" id="SSF64438">
    <property type="entry name" value="CNF1/YfiH-like putative cysteine hydrolases"/>
    <property type="match status" value="1"/>
</dbReference>
<dbReference type="InterPro" id="IPR011324">
    <property type="entry name" value="Cytotoxic_necrot_fac-like_cat"/>
</dbReference>
<dbReference type="RefSeq" id="WP_377327956.1">
    <property type="nucleotide sequence ID" value="NZ_JBHUMZ010000016.1"/>
</dbReference>
<proteinExistence type="inferred from homology"/>
<dbReference type="PANTHER" id="PTHR35147:SF1">
    <property type="entry name" value="CHEMORECEPTOR GLUTAMINE DEAMIDASE CHED-RELATED"/>
    <property type="match status" value="1"/>
</dbReference>
<dbReference type="InterPro" id="IPR005659">
    <property type="entry name" value="Chemorcpt_Glu_NH3ase_CheD"/>
</dbReference>
<dbReference type="EMBL" id="JBHUMZ010000016">
    <property type="protein sequence ID" value="MFD2638297.1"/>
    <property type="molecule type" value="Genomic_DNA"/>
</dbReference>
<keyword evidence="2 3" id="KW-0378">Hydrolase</keyword>
<comment type="similarity">
    <text evidence="3">Belongs to the CheD family.</text>
</comment>
<evidence type="ECO:0000256" key="2">
    <source>
        <dbReference type="ARBA" id="ARBA00022801"/>
    </source>
</evidence>
<evidence type="ECO:0000313" key="5">
    <source>
        <dbReference type="Proteomes" id="UP001597452"/>
    </source>
</evidence>
<dbReference type="CDD" id="cd16352">
    <property type="entry name" value="CheD"/>
    <property type="match status" value="1"/>
</dbReference>
<dbReference type="Pfam" id="PF03975">
    <property type="entry name" value="CheD"/>
    <property type="match status" value="1"/>
</dbReference>